<evidence type="ECO:0000313" key="1">
    <source>
        <dbReference type="EMBL" id="KAF7573425.1"/>
    </source>
</evidence>
<name>A0A2W1EMN9_9PLEO</name>
<proteinExistence type="predicted"/>
<reference evidence="1" key="1">
    <citation type="journal article" date="2018" name="BMC Genomics">
        <title>Comparative genomics of the wheat fungal pathogen Pyrenophora tritici-repentis reveals chromosomal variations and genome plasticity.</title>
        <authorList>
            <person name="Moolhuijzen P."/>
            <person name="See P.T."/>
            <person name="Hane J.K."/>
            <person name="Shi G."/>
            <person name="Liu Z."/>
            <person name="Oliver R.P."/>
            <person name="Moffat C.S."/>
        </authorList>
    </citation>
    <scope>NUCLEOTIDE SEQUENCE [LARGE SCALE GENOMIC DNA]</scope>
    <source>
        <strain evidence="1">M4</strain>
    </source>
</reference>
<dbReference type="Proteomes" id="UP000245464">
    <property type="component" value="Chromosome 3"/>
</dbReference>
<dbReference type="KEGG" id="ptrr:6348357"/>
<dbReference type="GeneID" id="6348357"/>
<evidence type="ECO:0000313" key="2">
    <source>
        <dbReference type="Proteomes" id="UP000245464"/>
    </source>
</evidence>
<dbReference type="RefSeq" id="XP_065963512.1">
    <property type="nucleotide sequence ID" value="XM_066106574.1"/>
</dbReference>
<dbReference type="AlphaFoldDB" id="A0A2W1EMN9"/>
<gene>
    <name evidence="1" type="ORF">PtrM4_083300</name>
</gene>
<protein>
    <submittedName>
        <fullName evidence="1">Uncharacterized protein</fullName>
    </submittedName>
</protein>
<dbReference type="EMBL" id="NQIK02000003">
    <property type="protein sequence ID" value="KAF7573425.1"/>
    <property type="molecule type" value="Genomic_DNA"/>
</dbReference>
<comment type="caution">
    <text evidence="1">The sequence shown here is derived from an EMBL/GenBank/DDBJ whole genome shotgun (WGS) entry which is preliminary data.</text>
</comment>
<sequence length="343" mass="39982">MILFQAFSRARRNYRKNTRSCPLYTLPNEIVERIGEYLDEVDRSCLALSTSKYLEALCPKGLAIDQKSSAPLSDRIKRDHFYKSRTQWLDRKLGFLWCVSCASSHSRKNYPDHTTSLPRHLRICFEKLDGPFRICPHRLFRYSHFIRLKNLAKARPKDKATRSMAYECKECCCVFDRSCTYRGMELAIRPERNWSTRLPPATRPLFFCRPTVFIERRTSKITIRYTAFLTAQNVRLQLTAPRLRRALQKSRLEICPHMATTDSSTIERLVDEWENASDAGNAWERIGIDCKVCSTKICITKDYMPNIYAVEVVRRLGSLKSPGDPVFRSHCYQRAEVLKETGK</sequence>
<organism evidence="1 2">
    <name type="scientific">Pyrenophora tritici-repentis</name>
    <dbReference type="NCBI Taxonomy" id="45151"/>
    <lineage>
        <taxon>Eukaryota</taxon>
        <taxon>Fungi</taxon>
        <taxon>Dikarya</taxon>
        <taxon>Ascomycota</taxon>
        <taxon>Pezizomycotina</taxon>
        <taxon>Dothideomycetes</taxon>
        <taxon>Pleosporomycetidae</taxon>
        <taxon>Pleosporales</taxon>
        <taxon>Pleosporineae</taxon>
        <taxon>Pleosporaceae</taxon>
        <taxon>Pyrenophora</taxon>
    </lineage>
</organism>
<accession>A0A2W1EMN9</accession>